<keyword evidence="14" id="KW-1185">Reference proteome</keyword>
<dbReference type="Gene3D" id="3.30.450.40">
    <property type="match status" value="2"/>
</dbReference>
<gene>
    <name evidence="13" type="ORF">IQ235_14870</name>
</gene>
<comment type="similarity">
    <text evidence="2">In the N-terminal section; belongs to the phytochrome family.</text>
</comment>
<dbReference type="SUPFAM" id="SSF55781">
    <property type="entry name" value="GAF domain-like"/>
    <property type="match status" value="1"/>
</dbReference>
<feature type="domain" description="Phytochrome chromophore attachment site" evidence="11">
    <location>
        <begin position="62"/>
        <end position="201"/>
    </location>
</feature>
<feature type="domain" description="Histidine kinase" evidence="12">
    <location>
        <begin position="251"/>
        <end position="510"/>
    </location>
</feature>
<dbReference type="PANTHER" id="PTHR43065:SF10">
    <property type="entry name" value="PEROXIDE STRESS-ACTIVATED HISTIDINE KINASE MAK3"/>
    <property type="match status" value="1"/>
</dbReference>
<dbReference type="Gene3D" id="3.30.565.10">
    <property type="entry name" value="Histidine kinase-like ATPase, C-terminal domain"/>
    <property type="match status" value="1"/>
</dbReference>
<dbReference type="InterPro" id="IPR003661">
    <property type="entry name" value="HisK_dim/P_dom"/>
</dbReference>
<keyword evidence="8" id="KW-0067">ATP-binding</keyword>
<dbReference type="InterPro" id="IPR016132">
    <property type="entry name" value="Phyto_chromo_attachment"/>
</dbReference>
<dbReference type="InterPro" id="IPR005467">
    <property type="entry name" value="His_kinase_dom"/>
</dbReference>
<evidence type="ECO:0000256" key="10">
    <source>
        <dbReference type="SAM" id="Coils"/>
    </source>
</evidence>
<reference evidence="13" key="1">
    <citation type="submission" date="2020-10" db="EMBL/GenBank/DDBJ databases">
        <authorList>
            <person name="Castelo-Branco R."/>
            <person name="Eusebio N."/>
            <person name="Adriana R."/>
            <person name="Vieira A."/>
            <person name="Brugerolle De Fraissinette N."/>
            <person name="Rezende De Castro R."/>
            <person name="Schneider M.P."/>
            <person name="Vasconcelos V."/>
            <person name="Leao P.N."/>
        </authorList>
    </citation>
    <scope>NUCLEOTIDE SEQUENCE</scope>
    <source>
        <strain evidence="13">LEGE 11467</strain>
    </source>
</reference>
<keyword evidence="10" id="KW-0175">Coiled coil</keyword>
<dbReference type="PROSITE" id="PS50109">
    <property type="entry name" value="HIS_KIN"/>
    <property type="match status" value="1"/>
</dbReference>
<dbReference type="GO" id="GO:0005524">
    <property type="term" value="F:ATP binding"/>
    <property type="evidence" value="ECO:0007669"/>
    <property type="project" value="UniProtKB-KW"/>
</dbReference>
<dbReference type="InterPro" id="IPR003594">
    <property type="entry name" value="HATPase_dom"/>
</dbReference>
<dbReference type="SUPFAM" id="SSF47384">
    <property type="entry name" value="Homodimeric domain of signal transducing histidine kinase"/>
    <property type="match status" value="1"/>
</dbReference>
<dbReference type="CDD" id="cd00082">
    <property type="entry name" value="HisKA"/>
    <property type="match status" value="1"/>
</dbReference>
<feature type="coiled-coil region" evidence="10">
    <location>
        <begin position="212"/>
        <end position="242"/>
    </location>
</feature>
<dbReference type="RefSeq" id="WP_264322242.1">
    <property type="nucleotide sequence ID" value="NZ_JADEXN010000291.1"/>
</dbReference>
<dbReference type="Pfam" id="PF01590">
    <property type="entry name" value="GAF"/>
    <property type="match status" value="1"/>
</dbReference>
<dbReference type="SUPFAM" id="SSF55874">
    <property type="entry name" value="ATPase domain of HSP90 chaperone/DNA topoisomerase II/histidine kinase"/>
    <property type="match status" value="1"/>
</dbReference>
<name>A0A928W163_9CYAN</name>
<protein>
    <recommendedName>
        <fullName evidence="3">histidine kinase</fullName>
        <ecNumber evidence="3">2.7.13.3</ecNumber>
    </recommendedName>
</protein>
<dbReference type="EMBL" id="JADEXN010000291">
    <property type="protein sequence ID" value="MBE9042061.1"/>
    <property type="molecule type" value="Genomic_DNA"/>
</dbReference>
<dbReference type="PROSITE" id="PS50046">
    <property type="entry name" value="PHYTOCHROME_2"/>
    <property type="match status" value="1"/>
</dbReference>
<keyword evidence="6" id="KW-0547">Nucleotide-binding</keyword>
<evidence type="ECO:0000256" key="9">
    <source>
        <dbReference type="ARBA" id="ARBA00023012"/>
    </source>
</evidence>
<keyword evidence="9" id="KW-0902">Two-component regulatory system</keyword>
<sequence>RSRYWHDSEIQFLEQSAVQMGVALQQTNLLKRTQQQAASLQQAAEQQQVLFDVVAKIRESLDLNTIFTTMSREVRRALNTDRVGIYRFDPNSEFNEGEFVAEDVSPEFPTVLGAKVRDRCFGDNYATKYSQGRVSAIADVRNAGLKPCYVKILTRFGIQANMIAPILKGEQLWGLLCIHQCSGPRNWEESEIQFATQIAAQVSVALEQSKLLDRTRKQAEQLSEALEELRQTQTQLIQNEKMSSLGQLVAGVAHEINNPVNFIYGNLVHTREYTTDLLSLLELYQQHYTEIHPDIEERIEEVEPEYLAQDLPKMLASMKVGVDRIRQIVLSLLSFSRLDQADFKEVDLHEGLDSTLLILQHRLKAKSDCPEIEVVKEYGNLPLVECYAGQLNQVFMNILSNAIDAIEQCQKSAASPDISRILLRTFVEAKPDSKTPVAIIELADNGMGIPESVQKKIFDPFFTTKPVGKGTGLGLSISYQIVVDKHGGHFSCISKPELGTTFRIEIPSRRID</sequence>
<evidence type="ECO:0000256" key="6">
    <source>
        <dbReference type="ARBA" id="ARBA00022741"/>
    </source>
</evidence>
<evidence type="ECO:0000256" key="7">
    <source>
        <dbReference type="ARBA" id="ARBA00022777"/>
    </source>
</evidence>
<evidence type="ECO:0000256" key="1">
    <source>
        <dbReference type="ARBA" id="ARBA00000085"/>
    </source>
</evidence>
<feature type="non-terminal residue" evidence="13">
    <location>
        <position position="1"/>
    </location>
</feature>
<evidence type="ECO:0000256" key="5">
    <source>
        <dbReference type="ARBA" id="ARBA00022679"/>
    </source>
</evidence>
<keyword evidence="7 13" id="KW-0418">Kinase</keyword>
<evidence type="ECO:0000256" key="2">
    <source>
        <dbReference type="ARBA" id="ARBA00006402"/>
    </source>
</evidence>
<keyword evidence="5" id="KW-0808">Transferase</keyword>
<dbReference type="InterPro" id="IPR029016">
    <property type="entry name" value="GAF-like_dom_sf"/>
</dbReference>
<feature type="coiled-coil region" evidence="10">
    <location>
        <begin position="23"/>
        <end position="50"/>
    </location>
</feature>
<organism evidence="13 14">
    <name type="scientific">Zarconia navalis LEGE 11467</name>
    <dbReference type="NCBI Taxonomy" id="1828826"/>
    <lineage>
        <taxon>Bacteria</taxon>
        <taxon>Bacillati</taxon>
        <taxon>Cyanobacteriota</taxon>
        <taxon>Cyanophyceae</taxon>
        <taxon>Oscillatoriophycideae</taxon>
        <taxon>Oscillatoriales</taxon>
        <taxon>Oscillatoriales incertae sedis</taxon>
        <taxon>Zarconia</taxon>
        <taxon>Zarconia navalis</taxon>
    </lineage>
</organism>
<dbReference type="InterPro" id="IPR036890">
    <property type="entry name" value="HATPase_C_sf"/>
</dbReference>
<dbReference type="InterPro" id="IPR004358">
    <property type="entry name" value="Sig_transdc_His_kin-like_C"/>
</dbReference>
<dbReference type="InterPro" id="IPR003018">
    <property type="entry name" value="GAF"/>
</dbReference>
<accession>A0A928W163</accession>
<comment type="catalytic activity">
    <reaction evidence="1">
        <text>ATP + protein L-histidine = ADP + protein N-phospho-L-histidine.</text>
        <dbReference type="EC" id="2.7.13.3"/>
    </reaction>
</comment>
<dbReference type="SMART" id="SM00388">
    <property type="entry name" value="HisKA"/>
    <property type="match status" value="1"/>
</dbReference>
<proteinExistence type="inferred from homology"/>
<dbReference type="Proteomes" id="UP000621799">
    <property type="component" value="Unassembled WGS sequence"/>
</dbReference>
<dbReference type="Pfam" id="PF02518">
    <property type="entry name" value="HATPase_c"/>
    <property type="match status" value="1"/>
</dbReference>
<evidence type="ECO:0000256" key="3">
    <source>
        <dbReference type="ARBA" id="ARBA00012438"/>
    </source>
</evidence>
<dbReference type="InterPro" id="IPR036097">
    <property type="entry name" value="HisK_dim/P_sf"/>
</dbReference>
<dbReference type="AlphaFoldDB" id="A0A928W163"/>
<dbReference type="PRINTS" id="PR00344">
    <property type="entry name" value="BCTRLSENSOR"/>
</dbReference>
<dbReference type="SMART" id="SM00065">
    <property type="entry name" value="GAF"/>
    <property type="match status" value="1"/>
</dbReference>
<keyword evidence="4" id="KW-0597">Phosphoprotein</keyword>
<dbReference type="GO" id="GO:0000155">
    <property type="term" value="F:phosphorelay sensor kinase activity"/>
    <property type="evidence" value="ECO:0007669"/>
    <property type="project" value="InterPro"/>
</dbReference>
<evidence type="ECO:0000259" key="11">
    <source>
        <dbReference type="PROSITE" id="PS50046"/>
    </source>
</evidence>
<evidence type="ECO:0000313" key="13">
    <source>
        <dbReference type="EMBL" id="MBE9042061.1"/>
    </source>
</evidence>
<dbReference type="SMART" id="SM00387">
    <property type="entry name" value="HATPase_c"/>
    <property type="match status" value="1"/>
</dbReference>
<dbReference type="Gene3D" id="1.10.287.130">
    <property type="match status" value="1"/>
</dbReference>
<dbReference type="PANTHER" id="PTHR43065">
    <property type="entry name" value="SENSOR HISTIDINE KINASE"/>
    <property type="match status" value="1"/>
</dbReference>
<dbReference type="EC" id="2.7.13.3" evidence="3"/>
<evidence type="ECO:0000256" key="8">
    <source>
        <dbReference type="ARBA" id="ARBA00022840"/>
    </source>
</evidence>
<evidence type="ECO:0000256" key="4">
    <source>
        <dbReference type="ARBA" id="ARBA00022553"/>
    </source>
</evidence>
<comment type="caution">
    <text evidence="13">The sequence shown here is derived from an EMBL/GenBank/DDBJ whole genome shotgun (WGS) entry which is preliminary data.</text>
</comment>
<evidence type="ECO:0000313" key="14">
    <source>
        <dbReference type="Proteomes" id="UP000621799"/>
    </source>
</evidence>
<evidence type="ECO:0000259" key="12">
    <source>
        <dbReference type="PROSITE" id="PS50109"/>
    </source>
</evidence>